<evidence type="ECO:0000256" key="1">
    <source>
        <dbReference type="ARBA" id="ARBA00004535"/>
    </source>
</evidence>
<feature type="compositionally biased region" description="Basic residues" evidence="7">
    <location>
        <begin position="126"/>
        <end position="137"/>
    </location>
</feature>
<dbReference type="InterPro" id="IPR051187">
    <property type="entry name" value="Pre-mRNA_3'-end_processing_reg"/>
</dbReference>
<sequence>MERLIHTRHRLHAEISLHRTPAVTFERHAKRPSSPPDTAAADRGAHKHARRPSSSSLSSRLGTVGPTSTPSASATRPAATRETFHSILASCSVSGPPAGPAGEADAAETETLSAAEVTELRELIRRRQKRRARRRAGGSHAVRPARRDAPRTPRHHSPRAAATAADSLREPSQPTAASTRAATRGSLERTHGERERERDRDRDRDRARLASASPSASRPRRRRRSDSRPAAHGAHATQVATLNLAPHAPDLRPVPAPGGTHGGGRAPTHGRIVLSPKELLGTDYLLKLRQYFDRLTTSQLRTLSVERGFAINNAPSLHVILALADETLSYLKFHHVHGLQIHPEDPYVATLGTLRYAFFNKINLASLPCLLQGPHDTDYNHQIFRMLAGKPVTGIHPKISKGDLLKQPLTYFTHPLHKALALITAFGQTVSLAVRYTTHHHSDPVALRDFDTTGALHAYRCGAVTDLVLTYLRKHACDDGLCQIRLKTLLEPYNLTLAFCPYDDDAAAASAVLPPGTPFHAGASGRSVADREAVVPVGATAPGSAPDEPGTLADRRDRLDRLDRLGRLERLDRREHRHDGHDGHDGHERRERHERHDAASQPETTTAAPPPPASPDTPRRRARPHADTSATAPPLGPALGPALGPPPTTPGALPLPATVSLPPPPTAPIPIPQLPTGSGGASWRPGRPRAASTERENADVDADSGTESSEEGSDDADDAISIDGDVPNEGLPPKAPSPAFTFDALDYDLSCSEDEL</sequence>
<evidence type="ECO:0000256" key="7">
    <source>
        <dbReference type="SAM" id="MobiDB-lite"/>
    </source>
</evidence>
<feature type="region of interest" description="Disordered" evidence="7">
    <location>
        <begin position="538"/>
        <end position="558"/>
    </location>
</feature>
<feature type="region of interest" description="Disordered" evidence="7">
    <location>
        <begin position="126"/>
        <end position="270"/>
    </location>
</feature>
<feature type="compositionally biased region" description="Low complexity" evidence="7">
    <location>
        <begin position="175"/>
        <end position="184"/>
    </location>
</feature>
<feature type="compositionally biased region" description="Basic and acidic residues" evidence="7">
    <location>
        <begin position="573"/>
        <end position="598"/>
    </location>
</feature>
<keyword evidence="3" id="KW-0946">Virion</keyword>
<evidence type="ECO:0000256" key="5">
    <source>
        <dbReference type="ARBA" id="ARBA00023163"/>
    </source>
</evidence>
<evidence type="ECO:0000256" key="6">
    <source>
        <dbReference type="ARBA" id="ARBA00023200"/>
    </source>
</evidence>
<dbReference type="KEGG" id="vg:921114"/>
<evidence type="ECO:0000256" key="3">
    <source>
        <dbReference type="ARBA" id="ARBA00022580"/>
    </source>
</evidence>
<feature type="region of interest" description="Disordered" evidence="7">
    <location>
        <begin position="15"/>
        <end position="113"/>
    </location>
</feature>
<dbReference type="GO" id="GO:0019033">
    <property type="term" value="C:viral tegument"/>
    <property type="evidence" value="ECO:0007669"/>
    <property type="project" value="UniProtKB-SubCell"/>
</dbReference>
<keyword evidence="9" id="KW-1185">Reference proteome</keyword>
<dbReference type="PANTHER" id="PTHR13484">
    <property type="entry name" value="FIP1-LIKE 1 PROTEIN"/>
    <property type="match status" value="1"/>
</dbReference>
<name>Q91TM8_TUHV1</name>
<evidence type="ECO:0000313" key="8">
    <source>
        <dbReference type="EMBL" id="AAK57113.1"/>
    </source>
</evidence>
<dbReference type="GO" id="GO:0006355">
    <property type="term" value="P:regulation of DNA-templated transcription"/>
    <property type="evidence" value="ECO:0007669"/>
    <property type="project" value="InterPro"/>
</dbReference>
<evidence type="ECO:0000256" key="4">
    <source>
        <dbReference type="ARBA" id="ARBA00023015"/>
    </source>
</evidence>
<dbReference type="Proteomes" id="UP000137095">
    <property type="component" value="Segment"/>
</dbReference>
<feature type="region of interest" description="Disordered" evidence="7">
    <location>
        <begin position="573"/>
        <end position="739"/>
    </location>
</feature>
<dbReference type="OrthoDB" id="10539at10239"/>
<feature type="compositionally biased region" description="Low complexity" evidence="7">
    <location>
        <begin position="630"/>
        <end position="642"/>
    </location>
</feature>
<dbReference type="EMBL" id="AF281817">
    <property type="protein sequence ID" value="AAK57113.1"/>
    <property type="molecule type" value="Genomic_DNA"/>
</dbReference>
<dbReference type="InterPro" id="IPR008648">
    <property type="entry name" value="ICP27-like"/>
</dbReference>
<dbReference type="PANTHER" id="PTHR13484:SF0">
    <property type="entry name" value="PRE-MRNA 3'-END-PROCESSING FACTOR FIP1"/>
    <property type="match status" value="1"/>
</dbReference>
<feature type="compositionally biased region" description="Acidic residues" evidence="7">
    <location>
        <begin position="699"/>
        <end position="720"/>
    </location>
</feature>
<accession>Q91TM8</accession>
<feature type="compositionally biased region" description="Pro residues" evidence="7">
    <location>
        <begin position="661"/>
        <end position="673"/>
    </location>
</feature>
<feature type="compositionally biased region" description="Basic and acidic residues" evidence="7">
    <location>
        <begin position="186"/>
        <end position="208"/>
    </location>
</feature>
<keyword evidence="5" id="KW-0804">Transcription</keyword>
<feature type="compositionally biased region" description="Low complexity" evidence="7">
    <location>
        <begin position="52"/>
        <end position="81"/>
    </location>
</feature>
<comment type="subcellular location">
    <subcellularLocation>
        <location evidence="1">Virion tegument</location>
    </subcellularLocation>
</comment>
<protein>
    <recommendedName>
        <fullName evidence="2">mRNA export factor ICP27 homolog</fullName>
    </recommendedName>
</protein>
<feature type="compositionally biased region" description="Low complexity" evidence="7">
    <location>
        <begin position="650"/>
        <end position="660"/>
    </location>
</feature>
<evidence type="ECO:0000313" key="9">
    <source>
        <dbReference type="Proteomes" id="UP000137095"/>
    </source>
</evidence>
<reference evidence="8 9" key="1">
    <citation type="journal article" date="2001" name="J. Virol.">
        <title>Analysis and characterization of the complete genome of tupaia (tree shrew) herpesvirus.</title>
        <authorList>
            <person name="Bahr U."/>
            <person name="Darai G."/>
        </authorList>
    </citation>
    <scope>NUCLEOTIDE SEQUENCE [LARGE SCALE GENOMIC DNA]</scope>
    <source>
        <strain evidence="8">2</strain>
    </source>
</reference>
<evidence type="ECO:0000256" key="2">
    <source>
        <dbReference type="ARBA" id="ARBA00016989"/>
    </source>
</evidence>
<proteinExistence type="predicted"/>
<keyword evidence="6" id="KW-1035">Host cytoplasm</keyword>
<organismHost>
    <name type="scientific">Tupaia belangeri</name>
    <name type="common">Common tree shrew</name>
    <name type="synonym">Tupaia glis belangeri</name>
    <dbReference type="NCBI Taxonomy" id="37347"/>
</organismHost>
<dbReference type="Pfam" id="PF05459">
    <property type="entry name" value="Herpes_UL69"/>
    <property type="match status" value="1"/>
</dbReference>
<keyword evidence="3" id="KW-0920">Virion tegument</keyword>
<organism evidence="8 9">
    <name type="scientific">Tupaiid herpesvirus 1 (strain 1)</name>
    <name type="common">TuHV-1</name>
    <name type="synonym">Herpesvirus tupaia (strain 1)</name>
    <dbReference type="NCBI Taxonomy" id="10397"/>
    <lineage>
        <taxon>Viruses</taxon>
        <taxon>Duplodnaviria</taxon>
        <taxon>Heunggongvirae</taxon>
        <taxon>Peploviricota</taxon>
        <taxon>Herviviricetes</taxon>
        <taxon>Herpesvirales</taxon>
        <taxon>Orthoherpesviridae</taxon>
        <taxon>Betaherpesvirinae</taxon>
        <taxon>Quwivirus</taxon>
        <taxon>Quwivirus tupaiidbeta1</taxon>
    </lineage>
</organism>
<keyword evidence="4" id="KW-0805">Transcription regulation</keyword>
<dbReference type="GeneID" id="921114"/>
<dbReference type="RefSeq" id="NP_116418.1">
    <property type="nucleotide sequence ID" value="NC_002794.1"/>
</dbReference>